<dbReference type="Pfam" id="PF07758">
    <property type="entry name" value="DUF1614"/>
    <property type="match status" value="1"/>
</dbReference>
<protein>
    <recommendedName>
        <fullName evidence="4">DUF1614 domain-containing protein</fullName>
    </recommendedName>
</protein>
<reference evidence="2 3" key="1">
    <citation type="submission" date="2014-07" db="EMBL/GenBank/DDBJ databases">
        <title>Methanogenic archaea and the global carbon cycle.</title>
        <authorList>
            <person name="Henriksen J.R."/>
            <person name="Luke J."/>
            <person name="Reinhart S."/>
            <person name="Benedict M.N."/>
            <person name="Youngblut N.D."/>
            <person name="Metcalf M.E."/>
            <person name="Whitaker R.J."/>
            <person name="Metcalf W.W."/>
        </authorList>
    </citation>
    <scope>NUCLEOTIDE SEQUENCE [LARGE SCALE GENOMIC DNA]</scope>
    <source>
        <strain evidence="2 3">Z-7289</strain>
    </source>
</reference>
<dbReference type="GeneID" id="24805154"/>
<feature type="transmembrane region" description="Helical" evidence="1">
    <location>
        <begin position="125"/>
        <end position="144"/>
    </location>
</feature>
<accession>A0A0E3S4I2</accession>
<organism evidence="2 3">
    <name type="scientific">Methanosarcina lacustris Z-7289</name>
    <dbReference type="NCBI Taxonomy" id="1434111"/>
    <lineage>
        <taxon>Archaea</taxon>
        <taxon>Methanobacteriati</taxon>
        <taxon>Methanobacteriota</taxon>
        <taxon>Stenosarchaea group</taxon>
        <taxon>Methanomicrobia</taxon>
        <taxon>Methanosarcinales</taxon>
        <taxon>Methanosarcinaceae</taxon>
        <taxon>Methanosarcina</taxon>
    </lineage>
</organism>
<dbReference type="HOGENOM" id="CLU_082100_0_0_2"/>
<keyword evidence="1" id="KW-1133">Transmembrane helix</keyword>
<evidence type="ECO:0008006" key="4">
    <source>
        <dbReference type="Google" id="ProtNLM"/>
    </source>
</evidence>
<dbReference type="PATRIC" id="fig|1434111.4.peg.589"/>
<dbReference type="RefSeq" id="WP_048124553.1">
    <property type="nucleotide sequence ID" value="NZ_CP009515.1"/>
</dbReference>
<dbReference type="InterPro" id="IPR011672">
    <property type="entry name" value="DUF1614"/>
</dbReference>
<dbReference type="STRING" id="1434111.MSLAZ_0467"/>
<feature type="transmembrane region" description="Helical" evidence="1">
    <location>
        <begin position="48"/>
        <end position="65"/>
    </location>
</feature>
<evidence type="ECO:0000313" key="2">
    <source>
        <dbReference type="EMBL" id="AKB73728.1"/>
    </source>
</evidence>
<keyword evidence="1" id="KW-0812">Transmembrane</keyword>
<feature type="transmembrane region" description="Helical" evidence="1">
    <location>
        <begin position="100"/>
        <end position="119"/>
    </location>
</feature>
<feature type="transmembrane region" description="Helical" evidence="1">
    <location>
        <begin position="216"/>
        <end position="238"/>
    </location>
</feature>
<dbReference type="Proteomes" id="UP000033072">
    <property type="component" value="Chromosome"/>
</dbReference>
<feature type="transmembrane region" description="Helical" evidence="1">
    <location>
        <begin position="12"/>
        <end position="36"/>
    </location>
</feature>
<feature type="transmembrane region" description="Helical" evidence="1">
    <location>
        <begin position="156"/>
        <end position="175"/>
    </location>
</feature>
<keyword evidence="3" id="KW-1185">Reference proteome</keyword>
<dbReference type="KEGG" id="mls:MSLAZ_0467"/>
<sequence length="239" mass="25145">MNRQIFYIPFSLGFFFLLILIMVFGLGSLFLGVIVSAFMKIGFSAEDAFLILLLSLLGSGINIPLKTLRSDIPVVRENYVKVFGISYRIPILQRIRNETVIAINVGGAVIPVLISAYLLTQFPSSFLPAGIGIAVVAAITYAVAKPIRGVEIATPALVPPLTAALTAILLTSVIHIPGCPAESCRVIIAYTGGVLGTLIGADLFNLGKIKNLGAPIASIGGAGTFDGIFLSGFIALLLI</sequence>
<dbReference type="OrthoDB" id="46118at2157"/>
<dbReference type="EMBL" id="CP009515">
    <property type="protein sequence ID" value="AKB73728.1"/>
    <property type="molecule type" value="Genomic_DNA"/>
</dbReference>
<keyword evidence="1" id="KW-0472">Membrane</keyword>
<gene>
    <name evidence="2" type="ORF">MSLAZ_0467</name>
</gene>
<dbReference type="AlphaFoldDB" id="A0A0E3S4I2"/>
<evidence type="ECO:0000313" key="3">
    <source>
        <dbReference type="Proteomes" id="UP000033072"/>
    </source>
</evidence>
<evidence type="ECO:0000256" key="1">
    <source>
        <dbReference type="SAM" id="Phobius"/>
    </source>
</evidence>
<feature type="transmembrane region" description="Helical" evidence="1">
    <location>
        <begin position="187"/>
        <end position="204"/>
    </location>
</feature>
<name>A0A0E3S4I2_9EURY</name>
<proteinExistence type="predicted"/>